<keyword evidence="1" id="KW-0732">Signal</keyword>
<evidence type="ECO:0000259" key="2">
    <source>
        <dbReference type="Pfam" id="PF26607"/>
    </source>
</evidence>
<organism evidence="3 4">
    <name type="scientific">Streptomyces cinnamoneus</name>
    <name type="common">Streptoverticillium cinnamoneum</name>
    <dbReference type="NCBI Taxonomy" id="53446"/>
    <lineage>
        <taxon>Bacteria</taxon>
        <taxon>Bacillati</taxon>
        <taxon>Actinomycetota</taxon>
        <taxon>Actinomycetes</taxon>
        <taxon>Kitasatosporales</taxon>
        <taxon>Streptomycetaceae</taxon>
        <taxon>Streptomyces</taxon>
        <taxon>Streptomyces cinnamoneus group</taxon>
    </lineage>
</organism>
<dbReference type="RefSeq" id="WP_190111247.1">
    <property type="nucleotide sequence ID" value="NZ_BMVB01000013.1"/>
</dbReference>
<reference evidence="3" key="2">
    <citation type="submission" date="2020-09" db="EMBL/GenBank/DDBJ databases">
        <authorList>
            <person name="Sun Q."/>
            <person name="Ohkuma M."/>
        </authorList>
    </citation>
    <scope>NUCLEOTIDE SEQUENCE</scope>
    <source>
        <strain evidence="3">JCM 4633</strain>
    </source>
</reference>
<dbReference type="AlphaFoldDB" id="A0A918TR20"/>
<protein>
    <recommendedName>
        <fullName evidence="2">PLL-like beta propeller domain-containing protein</fullName>
    </recommendedName>
</protein>
<comment type="caution">
    <text evidence="3">The sequence shown here is derived from an EMBL/GenBank/DDBJ whole genome shotgun (WGS) entry which is preliminary data.</text>
</comment>
<feature type="signal peptide" evidence="1">
    <location>
        <begin position="1"/>
        <end position="34"/>
    </location>
</feature>
<evidence type="ECO:0000313" key="3">
    <source>
        <dbReference type="EMBL" id="GHC59367.1"/>
    </source>
</evidence>
<dbReference type="PROSITE" id="PS51318">
    <property type="entry name" value="TAT"/>
    <property type="match status" value="1"/>
</dbReference>
<dbReference type="EMBL" id="BMVB01000013">
    <property type="protein sequence ID" value="GHC59367.1"/>
    <property type="molecule type" value="Genomic_DNA"/>
</dbReference>
<dbReference type="InterPro" id="IPR058502">
    <property type="entry name" value="PLL-like_beta-prop"/>
</dbReference>
<dbReference type="InterPro" id="IPR006311">
    <property type="entry name" value="TAT_signal"/>
</dbReference>
<feature type="domain" description="PLL-like beta propeller" evidence="2">
    <location>
        <begin position="53"/>
        <end position="134"/>
    </location>
</feature>
<sequence>MALAFLRRRALTAGAVALAASGFVGVVATAPAQASTCSVQGHGGAYICEYGKTTVTFPNGQQQIFVIGTDYAVWTTYNYENGDWSSWESMSGSARSGVSVTGDRTWEPTITVTGTDGNKWSRHRLDSGAWTSWTRR</sequence>
<evidence type="ECO:0000313" key="4">
    <source>
        <dbReference type="Proteomes" id="UP000646244"/>
    </source>
</evidence>
<name>A0A918TR20_STRCJ</name>
<reference evidence="3" key="1">
    <citation type="journal article" date="2014" name="Int. J. Syst. Evol. Microbiol.">
        <title>Complete genome sequence of Corynebacterium casei LMG S-19264T (=DSM 44701T), isolated from a smear-ripened cheese.</title>
        <authorList>
            <consortium name="US DOE Joint Genome Institute (JGI-PGF)"/>
            <person name="Walter F."/>
            <person name="Albersmeier A."/>
            <person name="Kalinowski J."/>
            <person name="Ruckert C."/>
        </authorList>
    </citation>
    <scope>NUCLEOTIDE SEQUENCE</scope>
    <source>
        <strain evidence="3">JCM 4633</strain>
    </source>
</reference>
<proteinExistence type="predicted"/>
<feature type="chain" id="PRO_5036825769" description="PLL-like beta propeller domain-containing protein" evidence="1">
    <location>
        <begin position="35"/>
        <end position="136"/>
    </location>
</feature>
<dbReference type="Proteomes" id="UP000646244">
    <property type="component" value="Unassembled WGS sequence"/>
</dbReference>
<evidence type="ECO:0000256" key="1">
    <source>
        <dbReference type="SAM" id="SignalP"/>
    </source>
</evidence>
<accession>A0A918TR20</accession>
<gene>
    <name evidence="3" type="ORF">GCM10010507_40450</name>
</gene>
<dbReference type="Pfam" id="PF26607">
    <property type="entry name" value="DUF8189"/>
    <property type="match status" value="1"/>
</dbReference>
<dbReference type="SUPFAM" id="SSF89372">
    <property type="entry name" value="Fucose-specific lectin"/>
    <property type="match status" value="1"/>
</dbReference>